<comment type="pathway">
    <text evidence="9">Isoprenoid biosynthesis; isopentenyl diphosphate biosynthesis via DXP pathway; isopentenyl diphosphate from 1-deoxy-D-xylulose 5-phosphate: step 3/6.</text>
</comment>
<dbReference type="HAMAP" id="MF_00061">
    <property type="entry name" value="IspE"/>
    <property type="match status" value="1"/>
</dbReference>
<evidence type="ECO:0000256" key="3">
    <source>
        <dbReference type="ARBA" id="ARBA00017473"/>
    </source>
</evidence>
<dbReference type="AlphaFoldDB" id="A0A1F4U7R2"/>
<evidence type="ECO:0000256" key="2">
    <source>
        <dbReference type="ARBA" id="ARBA00012052"/>
    </source>
</evidence>
<keyword evidence="6 9" id="KW-0418">Kinase</keyword>
<dbReference type="Proteomes" id="UP000179242">
    <property type="component" value="Unassembled WGS sequence"/>
</dbReference>
<comment type="similarity">
    <text evidence="1 9">Belongs to the GHMP kinase family. IspE subfamily.</text>
</comment>
<evidence type="ECO:0000256" key="9">
    <source>
        <dbReference type="HAMAP-Rule" id="MF_00061"/>
    </source>
</evidence>
<evidence type="ECO:0000259" key="11">
    <source>
        <dbReference type="Pfam" id="PF08544"/>
    </source>
</evidence>
<dbReference type="SUPFAM" id="SSF55060">
    <property type="entry name" value="GHMP Kinase, C-terminal domain"/>
    <property type="match status" value="1"/>
</dbReference>
<sequence>MQLRANAKLNLSLKVIGKRPDGYHEIDSIMQSISLYDSIKLDPLSKGIKIFCTNPLIPTDRSNTVYKAALAFFEKTAINQGVKIEIQKLVPHAAGLGGGSADAAAVLVGLNIMYKTMLSESDLRVLGESVGSDVPFCLIGGRGRVRGRGELVEPIEPLPKTWFVLVTPQILISTAWVYQNFKPVVSSTDNDLESVVLSQYPEIGELKKELLKLGCLKSQMSGSGSSVFGIVESEEKGIKILEAIRKKHPQSYLVENVGRGVENV</sequence>
<keyword evidence="7 9" id="KW-0067">ATP-binding</keyword>
<dbReference type="GO" id="GO:0016114">
    <property type="term" value="P:terpenoid biosynthetic process"/>
    <property type="evidence" value="ECO:0007669"/>
    <property type="project" value="UniProtKB-UniRule"/>
</dbReference>
<evidence type="ECO:0000256" key="5">
    <source>
        <dbReference type="ARBA" id="ARBA00022741"/>
    </source>
</evidence>
<proteinExistence type="inferred from homology"/>
<dbReference type="InterPro" id="IPR013750">
    <property type="entry name" value="GHMP_kinase_C_dom"/>
</dbReference>
<dbReference type="GO" id="GO:0005524">
    <property type="term" value="F:ATP binding"/>
    <property type="evidence" value="ECO:0007669"/>
    <property type="project" value="UniProtKB-UniRule"/>
</dbReference>
<evidence type="ECO:0000256" key="7">
    <source>
        <dbReference type="ARBA" id="ARBA00022840"/>
    </source>
</evidence>
<dbReference type="EMBL" id="MEUJ01000002">
    <property type="protein sequence ID" value="OGC40919.1"/>
    <property type="molecule type" value="Genomic_DNA"/>
</dbReference>
<dbReference type="PANTHER" id="PTHR43527:SF2">
    <property type="entry name" value="4-DIPHOSPHOCYTIDYL-2-C-METHYL-D-ERYTHRITOL KINASE, CHLOROPLASTIC"/>
    <property type="match status" value="1"/>
</dbReference>
<dbReference type="PANTHER" id="PTHR43527">
    <property type="entry name" value="4-DIPHOSPHOCYTIDYL-2-C-METHYL-D-ERYTHRITOL KINASE, CHLOROPLASTIC"/>
    <property type="match status" value="1"/>
</dbReference>
<dbReference type="Pfam" id="PF00288">
    <property type="entry name" value="GHMP_kinases_N"/>
    <property type="match status" value="1"/>
</dbReference>
<dbReference type="InterPro" id="IPR036554">
    <property type="entry name" value="GHMP_kinase_C_sf"/>
</dbReference>
<evidence type="ECO:0000313" key="13">
    <source>
        <dbReference type="Proteomes" id="UP000179242"/>
    </source>
</evidence>
<dbReference type="UniPathway" id="UPA00056">
    <property type="reaction ID" value="UER00094"/>
</dbReference>
<gene>
    <name evidence="9" type="primary">ispE</name>
    <name evidence="12" type="ORF">A2438_01335</name>
</gene>
<dbReference type="InterPro" id="IPR004424">
    <property type="entry name" value="IspE"/>
</dbReference>
<dbReference type="InterPro" id="IPR014721">
    <property type="entry name" value="Ribsml_uS5_D2-typ_fold_subgr"/>
</dbReference>
<comment type="function">
    <text evidence="9">Catalyzes the phosphorylation of the position 2 hydroxy group of 4-diphosphocytidyl-2C-methyl-D-erythritol.</text>
</comment>
<keyword evidence="5 9" id="KW-0547">Nucleotide-binding</keyword>
<feature type="active site" evidence="9">
    <location>
        <position position="133"/>
    </location>
</feature>
<keyword evidence="9" id="KW-0414">Isoprene biosynthesis</keyword>
<feature type="domain" description="GHMP kinase N-terminal" evidence="10">
    <location>
        <begin position="63"/>
        <end position="141"/>
    </location>
</feature>
<dbReference type="NCBIfam" id="TIGR00154">
    <property type="entry name" value="ispE"/>
    <property type="match status" value="1"/>
</dbReference>
<evidence type="ECO:0000256" key="6">
    <source>
        <dbReference type="ARBA" id="ARBA00022777"/>
    </source>
</evidence>
<evidence type="ECO:0000313" key="12">
    <source>
        <dbReference type="EMBL" id="OGC40919.1"/>
    </source>
</evidence>
<dbReference type="Gene3D" id="3.30.70.890">
    <property type="entry name" value="GHMP kinase, C-terminal domain"/>
    <property type="match status" value="1"/>
</dbReference>
<dbReference type="PIRSF" id="PIRSF010376">
    <property type="entry name" value="IspE"/>
    <property type="match status" value="1"/>
</dbReference>
<reference evidence="12 13" key="1">
    <citation type="journal article" date="2016" name="Nat. Commun.">
        <title>Thousands of microbial genomes shed light on interconnected biogeochemical processes in an aquifer system.</title>
        <authorList>
            <person name="Anantharaman K."/>
            <person name="Brown C.T."/>
            <person name="Hug L.A."/>
            <person name="Sharon I."/>
            <person name="Castelle C.J."/>
            <person name="Probst A.J."/>
            <person name="Thomas B.C."/>
            <person name="Singh A."/>
            <person name="Wilkins M.J."/>
            <person name="Karaoz U."/>
            <person name="Brodie E.L."/>
            <person name="Williams K.H."/>
            <person name="Hubbard S.S."/>
            <person name="Banfield J.F."/>
        </authorList>
    </citation>
    <scope>NUCLEOTIDE SEQUENCE [LARGE SCALE GENOMIC DNA]</scope>
</reference>
<evidence type="ECO:0000256" key="4">
    <source>
        <dbReference type="ARBA" id="ARBA00022679"/>
    </source>
</evidence>
<dbReference type="SUPFAM" id="SSF54211">
    <property type="entry name" value="Ribosomal protein S5 domain 2-like"/>
    <property type="match status" value="1"/>
</dbReference>
<dbReference type="Gene3D" id="3.30.230.10">
    <property type="match status" value="1"/>
</dbReference>
<organism evidence="12 13">
    <name type="scientific">candidate division WOR-1 bacterium RIFOXYC2_FULL_46_14</name>
    <dbReference type="NCBI Taxonomy" id="1802587"/>
    <lineage>
        <taxon>Bacteria</taxon>
        <taxon>Bacillati</taxon>
        <taxon>Saganbacteria</taxon>
    </lineage>
</organism>
<comment type="catalytic activity">
    <reaction evidence="9">
        <text>4-CDP-2-C-methyl-D-erythritol + ATP = 4-CDP-2-C-methyl-D-erythritol 2-phosphate + ADP + H(+)</text>
        <dbReference type="Rhea" id="RHEA:18437"/>
        <dbReference type="ChEBI" id="CHEBI:15378"/>
        <dbReference type="ChEBI" id="CHEBI:30616"/>
        <dbReference type="ChEBI" id="CHEBI:57823"/>
        <dbReference type="ChEBI" id="CHEBI:57919"/>
        <dbReference type="ChEBI" id="CHEBI:456216"/>
        <dbReference type="EC" id="2.7.1.148"/>
    </reaction>
</comment>
<protein>
    <recommendedName>
        <fullName evidence="3 9">4-diphosphocytidyl-2-C-methyl-D-erythritol kinase</fullName>
        <shortName evidence="9">CMK</shortName>
        <ecNumber evidence="2 9">2.7.1.148</ecNumber>
    </recommendedName>
    <alternativeName>
        <fullName evidence="8 9">4-(cytidine-5'-diphospho)-2-C-methyl-D-erythritol kinase</fullName>
    </alternativeName>
</protein>
<dbReference type="GO" id="GO:0019288">
    <property type="term" value="P:isopentenyl diphosphate biosynthetic process, methylerythritol 4-phosphate pathway"/>
    <property type="evidence" value="ECO:0007669"/>
    <property type="project" value="UniProtKB-UniRule"/>
</dbReference>
<feature type="active site" evidence="9">
    <location>
        <position position="8"/>
    </location>
</feature>
<dbReference type="Pfam" id="PF08544">
    <property type="entry name" value="GHMP_kinases_C"/>
    <property type="match status" value="1"/>
</dbReference>
<feature type="domain" description="GHMP kinase C-terminal" evidence="11">
    <location>
        <begin position="187"/>
        <end position="248"/>
    </location>
</feature>
<name>A0A1F4U7R2_UNCSA</name>
<evidence type="ECO:0000256" key="1">
    <source>
        <dbReference type="ARBA" id="ARBA00009684"/>
    </source>
</evidence>
<dbReference type="GO" id="GO:0050515">
    <property type="term" value="F:4-(cytidine 5'-diphospho)-2-C-methyl-D-erythritol kinase activity"/>
    <property type="evidence" value="ECO:0007669"/>
    <property type="project" value="UniProtKB-UniRule"/>
</dbReference>
<keyword evidence="4 9" id="KW-0808">Transferase</keyword>
<evidence type="ECO:0000259" key="10">
    <source>
        <dbReference type="Pfam" id="PF00288"/>
    </source>
</evidence>
<comment type="caution">
    <text evidence="12">The sequence shown here is derived from an EMBL/GenBank/DDBJ whole genome shotgun (WGS) entry which is preliminary data.</text>
</comment>
<evidence type="ECO:0000256" key="8">
    <source>
        <dbReference type="ARBA" id="ARBA00032554"/>
    </source>
</evidence>
<dbReference type="EC" id="2.7.1.148" evidence="2 9"/>
<accession>A0A1F4U7R2</accession>
<dbReference type="InterPro" id="IPR006204">
    <property type="entry name" value="GHMP_kinase_N_dom"/>
</dbReference>
<feature type="binding site" evidence="9">
    <location>
        <begin position="91"/>
        <end position="101"/>
    </location>
    <ligand>
        <name>ATP</name>
        <dbReference type="ChEBI" id="CHEBI:30616"/>
    </ligand>
</feature>
<dbReference type="InterPro" id="IPR020568">
    <property type="entry name" value="Ribosomal_Su5_D2-typ_SF"/>
</dbReference>